<protein>
    <submittedName>
        <fullName evidence="2">Uncharacterized protein</fullName>
    </submittedName>
</protein>
<evidence type="ECO:0000313" key="3">
    <source>
        <dbReference type="Proteomes" id="UP000003779"/>
    </source>
</evidence>
<evidence type="ECO:0000313" key="2">
    <source>
        <dbReference type="EMBL" id="AFR06117.1"/>
    </source>
</evidence>
<reference evidence="3" key="2">
    <citation type="submission" date="2012-08" db="EMBL/GenBank/DDBJ databases">
        <title>Whole-genome sequence of Nocardiopsis alba strain ATCC BAA-2165 associated with honeybees.</title>
        <authorList>
            <person name="Qiao J."/>
            <person name="Chen L."/>
            <person name="Li Y."/>
            <person name="Wang J."/>
            <person name="Zhang W."/>
            <person name="Chen S."/>
        </authorList>
    </citation>
    <scope>NUCLEOTIDE SEQUENCE [LARGE SCALE GENOMIC DNA]</scope>
    <source>
        <strain evidence="3">ATCC BAA-2165 / BE74</strain>
    </source>
</reference>
<dbReference type="EMBL" id="CP003788">
    <property type="protein sequence ID" value="AFR06117.1"/>
    <property type="molecule type" value="Genomic_DNA"/>
</dbReference>
<reference evidence="2 3" key="1">
    <citation type="journal article" date="2012" name="J. Bacteriol.">
        <title>Whole-Genome Sequence of Nocardiopsis alba Strain ATCC BAA-2165, Associated with Honeybees.</title>
        <authorList>
            <person name="Qiao J."/>
            <person name="Chen L."/>
            <person name="Li Y."/>
            <person name="Wang J."/>
            <person name="Zhang W."/>
            <person name="Chen S."/>
        </authorList>
    </citation>
    <scope>NUCLEOTIDE SEQUENCE [LARGE SCALE GENOMIC DNA]</scope>
    <source>
        <strain evidence="3">ATCC BAA-2165 / BE74</strain>
    </source>
</reference>
<feature type="region of interest" description="Disordered" evidence="1">
    <location>
        <begin position="1"/>
        <end position="26"/>
    </location>
</feature>
<organism evidence="2 3">
    <name type="scientific">Nocardiopsis alba (strain ATCC BAA-2165 / BE74)</name>
    <dbReference type="NCBI Taxonomy" id="1205910"/>
    <lineage>
        <taxon>Bacteria</taxon>
        <taxon>Bacillati</taxon>
        <taxon>Actinomycetota</taxon>
        <taxon>Actinomycetes</taxon>
        <taxon>Streptosporangiales</taxon>
        <taxon>Nocardiopsidaceae</taxon>
        <taxon>Nocardiopsis</taxon>
    </lineage>
</organism>
<gene>
    <name evidence="2" type="ordered locus">B005_0917</name>
</gene>
<sequence length="51" mass="5709">MATEVRGNPGSSGLHPRGPWPDSRPLAERVERGRMFPPFSQYLCRVAHFTG</sequence>
<dbReference type="Proteomes" id="UP000003779">
    <property type="component" value="Chromosome"/>
</dbReference>
<dbReference type="HOGENOM" id="CLU_3101432_0_0_11"/>
<name>J7L6P7_NOCAA</name>
<evidence type="ECO:0000256" key="1">
    <source>
        <dbReference type="SAM" id="MobiDB-lite"/>
    </source>
</evidence>
<proteinExistence type="predicted"/>
<dbReference type="KEGG" id="nal:B005_0917"/>
<dbReference type="AlphaFoldDB" id="J7L6P7"/>
<accession>J7L6P7</accession>
<dbReference type="PATRIC" id="fig|1205910.3.peg.868"/>